<dbReference type="EMBL" id="JAACJS010000004">
    <property type="protein sequence ID" value="NCI49206.1"/>
    <property type="molecule type" value="Genomic_DNA"/>
</dbReference>
<evidence type="ECO:0000313" key="1">
    <source>
        <dbReference type="EMBL" id="NCI49206.1"/>
    </source>
</evidence>
<protein>
    <submittedName>
        <fullName evidence="1">Uncharacterized protein</fullName>
    </submittedName>
</protein>
<proteinExistence type="predicted"/>
<keyword evidence="2" id="KW-1185">Reference proteome</keyword>
<comment type="caution">
    <text evidence="1">The sequence shown here is derived from an EMBL/GenBank/DDBJ whole genome shotgun (WGS) entry which is preliminary data.</text>
</comment>
<sequence length="102" mass="11497">MNGRAFCPFAVCGGVRVKIEEIAYNKLQNQAAQTEFLTTKKTRSKLEKAEEMGVVSLESHYLLGIIYNEGMHWKDGFDNVSPIASKLENLTIKKLIKDVFTT</sequence>
<dbReference type="Proteomes" id="UP000753802">
    <property type="component" value="Unassembled WGS sequence"/>
</dbReference>
<reference evidence="1 2" key="1">
    <citation type="submission" date="2020-01" db="EMBL/GenBank/DDBJ databases">
        <title>Genome analysis.</title>
        <authorList>
            <person name="Wu S."/>
            <person name="Wang G."/>
        </authorList>
    </citation>
    <scope>NUCLEOTIDE SEQUENCE [LARGE SCALE GENOMIC DNA]</scope>
    <source>
        <strain evidence="1 2">SYL130</strain>
    </source>
</reference>
<accession>A0ABW9ZWE7</accession>
<evidence type="ECO:0000313" key="2">
    <source>
        <dbReference type="Proteomes" id="UP000753802"/>
    </source>
</evidence>
<name>A0ABW9ZWE7_9BACT</name>
<organism evidence="1 2">
    <name type="scientific">Sediminibacterium roseum</name>
    <dbReference type="NCBI Taxonomy" id="1978412"/>
    <lineage>
        <taxon>Bacteria</taxon>
        <taxon>Pseudomonadati</taxon>
        <taxon>Bacteroidota</taxon>
        <taxon>Chitinophagia</taxon>
        <taxon>Chitinophagales</taxon>
        <taxon>Chitinophagaceae</taxon>
        <taxon>Sediminibacterium</taxon>
    </lineage>
</organism>
<gene>
    <name evidence="1" type="ORF">GWC95_04675</name>
</gene>
<dbReference type="RefSeq" id="WP_161817537.1">
    <property type="nucleotide sequence ID" value="NZ_JAACJS010000004.1"/>
</dbReference>